<gene>
    <name evidence="2" type="ORF">PG996_006315</name>
</gene>
<feature type="compositionally biased region" description="Low complexity" evidence="1">
    <location>
        <begin position="193"/>
        <end position="208"/>
    </location>
</feature>
<keyword evidence="3" id="KW-1185">Reference proteome</keyword>
<evidence type="ECO:0000313" key="2">
    <source>
        <dbReference type="EMBL" id="KAK8072967.1"/>
    </source>
</evidence>
<feature type="region of interest" description="Disordered" evidence="1">
    <location>
        <begin position="131"/>
        <end position="160"/>
    </location>
</feature>
<evidence type="ECO:0000313" key="3">
    <source>
        <dbReference type="Proteomes" id="UP001446871"/>
    </source>
</evidence>
<reference evidence="2 3" key="1">
    <citation type="submission" date="2023-01" db="EMBL/GenBank/DDBJ databases">
        <title>Analysis of 21 Apiospora genomes using comparative genomics revels a genus with tremendous synthesis potential of carbohydrate active enzymes and secondary metabolites.</title>
        <authorList>
            <person name="Sorensen T."/>
        </authorList>
    </citation>
    <scope>NUCLEOTIDE SEQUENCE [LARGE SCALE GENOMIC DNA]</scope>
    <source>
        <strain evidence="2 3">CBS 83171</strain>
    </source>
</reference>
<sequence>MMSRSLETDPRLPTCNEPIVANFDSTSNESVTIRDNAEKSMEHHNISSPGGYQSSWYELNNMGHHQNLGSVLLPFELHIISTIVRSKGWAYQTEPPRHLNGLSRVLRPPEGIDQFPSTLASTLAMQSAKRDGITPSGIYPDNHAERNDNLQESPRFKWSDELHGRTMRGELGHSESQTASTVTQLLSGVGMESDSSSFQSGESRSISSPQARQQDHQFPQSTLGLLEKNDSASSDESYMGFHRSGLWDSSAPTTFTSLSSHGVTPHTGRQEQPGFEQGHGCSELRLEFLERQESVNRGHQYPRQLLQFIQELEYPQRQENYGISSTGASHSIRGKADVSLDVFGKSFRPIDVSSEFADDAEIVNEPDYSNEDVYPILEFPDDYWTYDDKAGNYYHMDREDGKETKVWYPEEFLKSHTHG</sequence>
<organism evidence="2 3">
    <name type="scientific">Apiospora saccharicola</name>
    <dbReference type="NCBI Taxonomy" id="335842"/>
    <lineage>
        <taxon>Eukaryota</taxon>
        <taxon>Fungi</taxon>
        <taxon>Dikarya</taxon>
        <taxon>Ascomycota</taxon>
        <taxon>Pezizomycotina</taxon>
        <taxon>Sordariomycetes</taxon>
        <taxon>Xylariomycetidae</taxon>
        <taxon>Amphisphaeriales</taxon>
        <taxon>Apiosporaceae</taxon>
        <taxon>Apiospora</taxon>
    </lineage>
</organism>
<evidence type="ECO:0000256" key="1">
    <source>
        <dbReference type="SAM" id="MobiDB-lite"/>
    </source>
</evidence>
<feature type="region of interest" description="Disordered" evidence="1">
    <location>
        <begin position="189"/>
        <end position="224"/>
    </location>
</feature>
<name>A0ABR1VQ18_9PEZI</name>
<proteinExistence type="predicted"/>
<dbReference type="Proteomes" id="UP001446871">
    <property type="component" value="Unassembled WGS sequence"/>
</dbReference>
<comment type="caution">
    <text evidence="2">The sequence shown here is derived from an EMBL/GenBank/DDBJ whole genome shotgun (WGS) entry which is preliminary data.</text>
</comment>
<protein>
    <submittedName>
        <fullName evidence="2">Uncharacterized protein</fullName>
    </submittedName>
</protein>
<feature type="compositionally biased region" description="Basic and acidic residues" evidence="1">
    <location>
        <begin position="142"/>
        <end position="160"/>
    </location>
</feature>
<feature type="compositionally biased region" description="Polar residues" evidence="1">
    <location>
        <begin position="209"/>
        <end position="223"/>
    </location>
</feature>
<dbReference type="EMBL" id="JAQQWM010000003">
    <property type="protein sequence ID" value="KAK8072967.1"/>
    <property type="molecule type" value="Genomic_DNA"/>
</dbReference>
<accession>A0ABR1VQ18</accession>